<accession>A0A1J0A9P8</accession>
<evidence type="ECO:0000313" key="1">
    <source>
        <dbReference type="EMBL" id="APB32668.1"/>
    </source>
</evidence>
<dbReference type="OrthoDB" id="480631at2"/>
<dbReference type="RefSeq" id="WP_071453365.1">
    <property type="nucleotide sequence ID" value="NZ_CP017675.1"/>
</dbReference>
<dbReference type="KEGG" id="glt:GlitD10_0358"/>
<protein>
    <submittedName>
        <fullName evidence="1">Uncharacterized protein</fullName>
    </submittedName>
</protein>
<dbReference type="STRING" id="1188229.GlitD10_0358"/>
<dbReference type="EMBL" id="CP017675">
    <property type="protein sequence ID" value="APB32668.1"/>
    <property type="molecule type" value="Genomic_DNA"/>
</dbReference>
<keyword evidence="2" id="KW-1185">Reference proteome</keyword>
<name>A0A1J0A9P8_9CYAN</name>
<sequence>MIKTLVNIGVGLATFAGVVGLQMQRQTLLTTQPDQNLPLWQQQAALIQTQLLLWREMPGFGFDNMVANFWLIQFNIYFGDDEARDALGYGLIPDFFQVILGQDPRFIRAYLLLSTTGTLYAGQPEQSIQIASRAMERLSPQVPGSYFPWLYRGTDEMLFLGDGKAALVSFQTAADWAQKWNTPESEAVVQRATDLVASLKENPDSRVAKVIGWLSILSYATTPQVQAIATQKILDAGGRVAQLPDGRRVIILPRDVQKRLRS</sequence>
<evidence type="ECO:0000313" key="2">
    <source>
        <dbReference type="Proteomes" id="UP000180235"/>
    </source>
</evidence>
<organism evidence="1 2">
    <name type="scientific">Gloeomargarita lithophora Alchichica-D10</name>
    <dbReference type="NCBI Taxonomy" id="1188229"/>
    <lineage>
        <taxon>Bacteria</taxon>
        <taxon>Bacillati</taxon>
        <taxon>Cyanobacteriota</taxon>
        <taxon>Cyanophyceae</taxon>
        <taxon>Gloeomargaritales</taxon>
        <taxon>Gloeomargaritaceae</taxon>
        <taxon>Gloeomargarita</taxon>
    </lineage>
</organism>
<proteinExistence type="predicted"/>
<dbReference type="AlphaFoldDB" id="A0A1J0A9P8"/>
<gene>
    <name evidence="1" type="ORF">GlitD10_0358</name>
</gene>
<dbReference type="Proteomes" id="UP000180235">
    <property type="component" value="Chromosome"/>
</dbReference>
<reference evidence="1 2" key="1">
    <citation type="submission" date="2016-10" db="EMBL/GenBank/DDBJ databases">
        <title>Description of Gloeomargarita lithophora gen. nov., sp. nov., a thylakoid-bearing basal-branching cyanobacterium with intracellular carbonates, and proposal for Gloeomargaritales ord. nov.</title>
        <authorList>
            <person name="Moreira D."/>
            <person name="Tavera R."/>
            <person name="Benzerara K."/>
            <person name="Skouri-Panet F."/>
            <person name="Couradeau E."/>
            <person name="Gerard E."/>
            <person name="Loussert C."/>
            <person name="Novelo E."/>
            <person name="Zivanovic Y."/>
            <person name="Lopez-Garcia P."/>
        </authorList>
    </citation>
    <scope>NUCLEOTIDE SEQUENCE [LARGE SCALE GENOMIC DNA]</scope>
    <source>
        <strain evidence="1 2">D10</strain>
    </source>
</reference>